<gene>
    <name evidence="3" type="ORF">B0A89_08245</name>
</gene>
<feature type="compositionally biased region" description="Basic residues" evidence="1">
    <location>
        <begin position="111"/>
        <end position="122"/>
    </location>
</feature>
<proteinExistence type="predicted"/>
<evidence type="ECO:0000256" key="1">
    <source>
        <dbReference type="SAM" id="MobiDB-lite"/>
    </source>
</evidence>
<sequence length="122" mass="12454">MAMITRLALVCLVLATSLALGRARGHLPDAAAATVLCSGGAVILGGSADPGGKAAQLCPDMALAFLAGLDHPPPSAPALLGRFERLSADLRVTPGARRITAAQARGPPPRARSRSRRSYPHA</sequence>
<dbReference type="RefSeq" id="WP_085377730.1">
    <property type="nucleotide sequence ID" value="NZ_CP020612.1"/>
</dbReference>
<organism evidence="3 4">
    <name type="scientific">Paracoccus contaminans</name>
    <dbReference type="NCBI Taxonomy" id="1945662"/>
    <lineage>
        <taxon>Bacteria</taxon>
        <taxon>Pseudomonadati</taxon>
        <taxon>Pseudomonadota</taxon>
        <taxon>Alphaproteobacteria</taxon>
        <taxon>Rhodobacterales</taxon>
        <taxon>Paracoccaceae</taxon>
        <taxon>Paracoccus</taxon>
    </lineage>
</organism>
<reference evidence="3 4" key="1">
    <citation type="submission" date="2017-03" db="EMBL/GenBank/DDBJ databases">
        <title>Genome sequence of Paracoccus contaminans isolated from a water microcosm.</title>
        <authorList>
            <person name="Aurass P."/>
            <person name="Karste S."/>
            <person name="Trost E."/>
            <person name="Glaeser S.P."/>
            <person name="Kaempfer P."/>
            <person name="Flieger A."/>
        </authorList>
    </citation>
    <scope>NUCLEOTIDE SEQUENCE [LARGE SCALE GENOMIC DNA]</scope>
    <source>
        <strain evidence="4">RKI 16-01929T\LMG 29738T\CCM 8701T\CIP 111112T</strain>
    </source>
</reference>
<keyword evidence="4" id="KW-1185">Reference proteome</keyword>
<feature type="region of interest" description="Disordered" evidence="1">
    <location>
        <begin position="97"/>
        <end position="122"/>
    </location>
</feature>
<dbReference type="EMBL" id="CP020612">
    <property type="protein sequence ID" value="ARJ69615.1"/>
    <property type="molecule type" value="Genomic_DNA"/>
</dbReference>
<dbReference type="STRING" id="1945662.B0A89_08245"/>
<feature type="chain" id="PRO_5013162241" evidence="2">
    <location>
        <begin position="23"/>
        <end position="122"/>
    </location>
</feature>
<evidence type="ECO:0000313" key="3">
    <source>
        <dbReference type="EMBL" id="ARJ69615.1"/>
    </source>
</evidence>
<protein>
    <submittedName>
        <fullName evidence="3">Uncharacterized protein</fullName>
    </submittedName>
</protein>
<feature type="signal peptide" evidence="2">
    <location>
        <begin position="1"/>
        <end position="22"/>
    </location>
</feature>
<evidence type="ECO:0000256" key="2">
    <source>
        <dbReference type="SAM" id="SignalP"/>
    </source>
</evidence>
<dbReference type="OrthoDB" id="7863585at2"/>
<accession>A0A1W6CXP5</accession>
<dbReference type="AlphaFoldDB" id="A0A1W6CXP5"/>
<evidence type="ECO:0000313" key="4">
    <source>
        <dbReference type="Proteomes" id="UP000193017"/>
    </source>
</evidence>
<dbReference type="KEGG" id="pcon:B0A89_08245"/>
<dbReference type="Proteomes" id="UP000193017">
    <property type="component" value="Chromosome"/>
</dbReference>
<keyword evidence="2" id="KW-0732">Signal</keyword>
<name>A0A1W6CXP5_9RHOB</name>